<comment type="similarity">
    <text evidence="4">Belongs to the acyl-CoA dehydrogenase family.</text>
</comment>
<feature type="domain" description="Acyl-CoA dehydrogenase/oxidase N-terminal" evidence="16">
    <location>
        <begin position="54"/>
        <end position="166"/>
    </location>
</feature>
<evidence type="ECO:0000256" key="4">
    <source>
        <dbReference type="ARBA" id="ARBA00009347"/>
    </source>
</evidence>
<keyword evidence="8" id="KW-0274">FAD</keyword>
<evidence type="ECO:0000313" key="18">
    <source>
        <dbReference type="Proteomes" id="UP001648503"/>
    </source>
</evidence>
<comment type="cofactor">
    <cofactor evidence="1">
        <name>FAD</name>
        <dbReference type="ChEBI" id="CHEBI:57692"/>
    </cofactor>
</comment>
<proteinExistence type="inferred from homology"/>
<evidence type="ECO:0000313" key="17">
    <source>
        <dbReference type="EMBL" id="KAH6586459.1"/>
    </source>
</evidence>
<dbReference type="SUPFAM" id="SSF47203">
    <property type="entry name" value="Acyl-CoA dehydrogenase C-terminal domain-like"/>
    <property type="match status" value="1"/>
</dbReference>
<dbReference type="InterPro" id="IPR036250">
    <property type="entry name" value="AcylCo_DH-like_C"/>
</dbReference>
<dbReference type="InterPro" id="IPR009100">
    <property type="entry name" value="AcylCoA_DH/oxidase_NM_dom_sf"/>
</dbReference>
<reference evidence="17 18" key="1">
    <citation type="submission" date="2021-02" db="EMBL/GenBank/DDBJ databases">
        <title>Variation within the Batrachochytrium salamandrivorans European outbreak.</title>
        <authorList>
            <person name="Kelly M."/>
            <person name="Pasmans F."/>
            <person name="Shea T.P."/>
            <person name="Munoz J.F."/>
            <person name="Carranza S."/>
            <person name="Cuomo C.A."/>
            <person name="Martel A."/>
        </authorList>
    </citation>
    <scope>NUCLEOTIDE SEQUENCE [LARGE SCALE GENOMIC DNA]</scope>
    <source>
        <strain evidence="17 18">AMFP18/2</strain>
    </source>
</reference>
<dbReference type="PANTHER" id="PTHR43884">
    <property type="entry name" value="ACYL-COA DEHYDROGENASE"/>
    <property type="match status" value="1"/>
</dbReference>
<dbReference type="InterPro" id="IPR027417">
    <property type="entry name" value="P-loop_NTPase"/>
</dbReference>
<dbReference type="SUPFAM" id="SSF56645">
    <property type="entry name" value="Acyl-CoA dehydrogenase NM domain-like"/>
    <property type="match status" value="1"/>
</dbReference>
<evidence type="ECO:0000256" key="7">
    <source>
        <dbReference type="ARBA" id="ARBA00022630"/>
    </source>
</evidence>
<evidence type="ECO:0000256" key="11">
    <source>
        <dbReference type="ARBA" id="ARBA00023128"/>
    </source>
</evidence>
<keyword evidence="11" id="KW-0496">Mitochondrion</keyword>
<dbReference type="Gene3D" id="1.20.140.10">
    <property type="entry name" value="Butyryl-CoA Dehydrogenase, subunit A, domain 3"/>
    <property type="match status" value="1"/>
</dbReference>
<dbReference type="CDD" id="cd01156">
    <property type="entry name" value="IVD"/>
    <property type="match status" value="1"/>
</dbReference>
<dbReference type="PANTHER" id="PTHR43884:SF12">
    <property type="entry name" value="ISOVALERYL-COA DEHYDROGENASE, MITOCHONDRIAL-RELATED"/>
    <property type="match status" value="1"/>
</dbReference>
<dbReference type="InterPro" id="IPR006089">
    <property type="entry name" value="Acyl-CoA_DH_CS"/>
</dbReference>
<dbReference type="Pfam" id="PF02771">
    <property type="entry name" value="Acyl-CoA_dh_N"/>
    <property type="match status" value="1"/>
</dbReference>
<dbReference type="Gene3D" id="2.40.110.10">
    <property type="entry name" value="Butyryl-CoA Dehydrogenase, subunit A, domain 2"/>
    <property type="match status" value="1"/>
</dbReference>
<organism evidence="17 18">
    <name type="scientific">Batrachochytrium salamandrivorans</name>
    <dbReference type="NCBI Taxonomy" id="1357716"/>
    <lineage>
        <taxon>Eukaryota</taxon>
        <taxon>Fungi</taxon>
        <taxon>Fungi incertae sedis</taxon>
        <taxon>Chytridiomycota</taxon>
        <taxon>Chytridiomycota incertae sedis</taxon>
        <taxon>Chytridiomycetes</taxon>
        <taxon>Rhizophydiales</taxon>
        <taxon>Rhizophydiales incertae sedis</taxon>
        <taxon>Batrachochytrium</taxon>
    </lineage>
</organism>
<evidence type="ECO:0000256" key="10">
    <source>
        <dbReference type="ARBA" id="ARBA00023002"/>
    </source>
</evidence>
<keyword evidence="9" id="KW-0809">Transit peptide</keyword>
<dbReference type="InterPro" id="IPR013786">
    <property type="entry name" value="AcylCoA_DH/ox_N"/>
</dbReference>
<gene>
    <name evidence="17" type="ORF">BASA50_000414</name>
</gene>
<feature type="domain" description="Acyl-CoA oxidase/dehydrogenase middle" evidence="15">
    <location>
        <begin position="170"/>
        <end position="265"/>
    </location>
</feature>
<evidence type="ECO:0000259" key="16">
    <source>
        <dbReference type="Pfam" id="PF02771"/>
    </source>
</evidence>
<feature type="region of interest" description="Disordered" evidence="13">
    <location>
        <begin position="553"/>
        <end position="574"/>
    </location>
</feature>
<dbReference type="EC" id="1.3.8.4" evidence="5"/>
<dbReference type="PROSITE" id="PS00073">
    <property type="entry name" value="ACYL_COA_DH_2"/>
    <property type="match status" value="1"/>
</dbReference>
<dbReference type="Pfam" id="PF00441">
    <property type="entry name" value="Acyl-CoA_dh_1"/>
    <property type="match status" value="1"/>
</dbReference>
<sequence>MFRFATAAASGVAFTALRNTTTTFRHSIVPAAFAAASKRGIAYDCYNVPVAGLSDELEELRQSVHDFAQRELAPRADEIDKTNTFPMDMWRKLGDMGLLGITAPEEYGGQKMGYLAHTIAMEELSRASGSVALSYGAHSNLCVNQIVRNGNKAQKEKYLPKLISGEHIGALAMSEAGSGSDVVSMKLRADKKGDKYILNGTKFWITNGPDANVLVVYAKTDINAGPKGITAFLIEKNFKGFSTSPKLDKLGMRGSNTCELVFDNCEVPVENVLGEVGKGVYVLMSGLDLERLVLSGGPLGLMQAALDITVPYVHDRTQFGQKIGEFQLLQAKLADMYTKLSASRSYVYAVGRACDLGHSSNKDCAGAILYSAERATECALDAIQCLGGNGYINDYATGRLLRDAKLYEIGAGTSEIRRMLIGHFRMDSHRQAPRAFAAQNAATELTAETLIRQSVLTNNNLRETFMYRRPNPCIEPSIHADMGSPSLGVTATISGGNSSLPPSELLCSEDQTHTMAMPDKHVSQRPNAQTTSMGMLDAYENLQLENDLPQIDCTREAGGGVPDIDDRSDPYPNQQSLSSTLPFHSMNHTVNSPPQSSFENASTASLALAALVPERNGSEHTATIVQYLRWYHEADIHRCIFQAQRQHEMTRSKKRHYAIFLSLDAMLFMDACPVVASQLLTDTNQIAQEEFAVACFFILKDMLQHQPLNQEYIRSTVRMENWPAPASSHVDSTSIYNWSICVNHAIAIKGCISQLSLPNYVIISRLFLCLNPACNNRNELHVSVGSKSELTLVRRSGTLKCLGVSNRQADDLVNIVQVGDLGLLLGVPTSKYMYDKSYEAITIKMEIKVGEQFNTSKVDPLLHSDIWRKLKLSLLLSLVSSNSENDHVESVLDNKPLHILIVTDGNSPLIDRVLRHIGSLKRNSEPKMKLPLQLSTGSQFPYIQAGSSSCSKNDVLYVNMENILQSEILDLENYISQPRLVSIIKDGRSVSALSKSAVWVVASTYLPTIFQQTKPPHSSSAMANIQKVAKSGFVNIIRQMDIVINLKSSCNAFVEKLLIERLLEIELGSVHSSTHFSKSVSEMLDQASSIKVELSLDCQKFISKYVTVSRKMFPDESISVVCAVKRLSRIAAAHARLCFHSEALVEDGVVAVMLIEESLAVLSDSSVLGFKSLPQDMENLYALYRSDEVPWYDRSHAPVLETSQEAAQCLHKMYQHILQLFDRLAVDEA</sequence>
<evidence type="ECO:0000256" key="6">
    <source>
        <dbReference type="ARBA" id="ARBA00018258"/>
    </source>
</evidence>
<evidence type="ECO:0000256" key="9">
    <source>
        <dbReference type="ARBA" id="ARBA00022946"/>
    </source>
</evidence>
<evidence type="ECO:0000256" key="8">
    <source>
        <dbReference type="ARBA" id="ARBA00022827"/>
    </source>
</evidence>
<dbReference type="EMBL" id="JAFCIX010000573">
    <property type="protein sequence ID" value="KAH6586459.1"/>
    <property type="molecule type" value="Genomic_DNA"/>
</dbReference>
<evidence type="ECO:0000256" key="12">
    <source>
        <dbReference type="ARBA" id="ARBA00052875"/>
    </source>
</evidence>
<keyword evidence="18" id="KW-1185">Reference proteome</keyword>
<comment type="catalytic activity">
    <reaction evidence="12">
        <text>3-methylbutanoyl-CoA + oxidized [electron-transfer flavoprotein] + H(+) = 3-methylbut-2-enoyl-CoA + reduced [electron-transfer flavoprotein]</text>
        <dbReference type="Rhea" id="RHEA:12276"/>
        <dbReference type="Rhea" id="RHEA-COMP:10685"/>
        <dbReference type="Rhea" id="RHEA-COMP:10686"/>
        <dbReference type="ChEBI" id="CHEBI:15378"/>
        <dbReference type="ChEBI" id="CHEBI:57344"/>
        <dbReference type="ChEBI" id="CHEBI:57345"/>
        <dbReference type="ChEBI" id="CHEBI:57692"/>
        <dbReference type="ChEBI" id="CHEBI:58307"/>
        <dbReference type="EC" id="1.3.8.4"/>
    </reaction>
</comment>
<dbReference type="PROSITE" id="PS00072">
    <property type="entry name" value="ACYL_COA_DH_1"/>
    <property type="match status" value="1"/>
</dbReference>
<dbReference type="Proteomes" id="UP001648503">
    <property type="component" value="Unassembled WGS sequence"/>
</dbReference>
<evidence type="ECO:0000256" key="13">
    <source>
        <dbReference type="SAM" id="MobiDB-lite"/>
    </source>
</evidence>
<evidence type="ECO:0000256" key="1">
    <source>
        <dbReference type="ARBA" id="ARBA00001974"/>
    </source>
</evidence>
<dbReference type="Gene3D" id="3.40.50.300">
    <property type="entry name" value="P-loop containing nucleotide triphosphate hydrolases"/>
    <property type="match status" value="1"/>
</dbReference>
<dbReference type="InterPro" id="IPR046373">
    <property type="entry name" value="Acyl-CoA_Oxase/DH_mid-dom_sf"/>
</dbReference>
<dbReference type="Pfam" id="PF02770">
    <property type="entry name" value="Acyl-CoA_dh_M"/>
    <property type="match status" value="1"/>
</dbReference>
<dbReference type="Gene3D" id="1.10.540.10">
    <property type="entry name" value="Acyl-CoA dehydrogenase/oxidase, N-terminal domain"/>
    <property type="match status" value="1"/>
</dbReference>
<dbReference type="InterPro" id="IPR006091">
    <property type="entry name" value="Acyl-CoA_Oxase/DH_mid-dom"/>
</dbReference>
<dbReference type="InterPro" id="IPR034183">
    <property type="entry name" value="IVD"/>
</dbReference>
<evidence type="ECO:0000256" key="5">
    <source>
        <dbReference type="ARBA" id="ARBA00012044"/>
    </source>
</evidence>
<comment type="subcellular location">
    <subcellularLocation>
        <location evidence="2">Mitochondrion</location>
    </subcellularLocation>
</comment>
<evidence type="ECO:0000259" key="15">
    <source>
        <dbReference type="Pfam" id="PF02770"/>
    </source>
</evidence>
<name>A0ABQ8EU58_9FUNG</name>
<evidence type="ECO:0000256" key="3">
    <source>
        <dbReference type="ARBA" id="ARBA00004898"/>
    </source>
</evidence>
<feature type="domain" description="Acyl-CoA dehydrogenase/oxidase C-terminal" evidence="14">
    <location>
        <begin position="277"/>
        <end position="422"/>
    </location>
</feature>
<accession>A0ABQ8EU58</accession>
<keyword evidence="7" id="KW-0285">Flavoprotein</keyword>
<comment type="caution">
    <text evidence="17">The sequence shown here is derived from an EMBL/GenBank/DDBJ whole genome shotgun (WGS) entry which is preliminary data.</text>
</comment>
<dbReference type="InterPro" id="IPR009075">
    <property type="entry name" value="AcylCo_DH/oxidase_C"/>
</dbReference>
<dbReference type="InterPro" id="IPR037069">
    <property type="entry name" value="AcylCoA_DH/ox_N_sf"/>
</dbReference>
<keyword evidence="10" id="KW-0560">Oxidoreductase</keyword>
<protein>
    <recommendedName>
        <fullName evidence="6">Isovaleryl-CoA dehydrogenase, mitochondrial</fullName>
        <ecNumber evidence="5">1.3.8.4</ecNumber>
    </recommendedName>
</protein>
<evidence type="ECO:0000256" key="2">
    <source>
        <dbReference type="ARBA" id="ARBA00004173"/>
    </source>
</evidence>
<comment type="pathway">
    <text evidence="3">Amino-acid degradation; L-leucine degradation; (S)-3-hydroxy-3-methylglutaryl-CoA from 3-isovaleryl-CoA: step 1/3.</text>
</comment>
<evidence type="ECO:0000259" key="14">
    <source>
        <dbReference type="Pfam" id="PF00441"/>
    </source>
</evidence>